<dbReference type="InterPro" id="IPR036890">
    <property type="entry name" value="HATPase_C_sf"/>
</dbReference>
<dbReference type="STRING" id="1121432.SAMN02745219_00248"/>
<gene>
    <name evidence="2" type="ORF">SAMN02745219_00248</name>
</gene>
<dbReference type="Gene3D" id="3.30.565.10">
    <property type="entry name" value="Histidine kinase-like ATPase, C-terminal domain"/>
    <property type="match status" value="1"/>
</dbReference>
<evidence type="ECO:0000313" key="3">
    <source>
        <dbReference type="Proteomes" id="UP000184529"/>
    </source>
</evidence>
<name>A0A1M6ARI5_9FIRM</name>
<dbReference type="SUPFAM" id="SSF55874">
    <property type="entry name" value="ATPase domain of HSP90 chaperone/DNA topoisomerase II/histidine kinase"/>
    <property type="match status" value="1"/>
</dbReference>
<proteinExistence type="predicted"/>
<feature type="domain" description="STAS" evidence="1">
    <location>
        <begin position="1"/>
        <end position="96"/>
    </location>
</feature>
<dbReference type="Proteomes" id="UP000184529">
    <property type="component" value="Unassembled WGS sequence"/>
</dbReference>
<accession>A0A1M6ARI5</accession>
<keyword evidence="3" id="KW-1185">Reference proteome</keyword>
<evidence type="ECO:0000313" key="2">
    <source>
        <dbReference type="EMBL" id="SHI39082.1"/>
    </source>
</evidence>
<dbReference type="PROSITE" id="PS50801">
    <property type="entry name" value="STAS"/>
    <property type="match status" value="1"/>
</dbReference>
<protein>
    <recommendedName>
        <fullName evidence="1">STAS domain-containing protein</fullName>
    </recommendedName>
</protein>
<evidence type="ECO:0000259" key="1">
    <source>
        <dbReference type="PROSITE" id="PS50801"/>
    </source>
</evidence>
<dbReference type="SUPFAM" id="SSF52091">
    <property type="entry name" value="SpoIIaa-like"/>
    <property type="match status" value="1"/>
</dbReference>
<reference evidence="3" key="1">
    <citation type="submission" date="2016-11" db="EMBL/GenBank/DDBJ databases">
        <authorList>
            <person name="Varghese N."/>
            <person name="Submissions S."/>
        </authorList>
    </citation>
    <scope>NUCLEOTIDE SEQUENCE [LARGE SCALE GENOMIC DNA]</scope>
    <source>
        <strain evidence="3">DSM 16057</strain>
    </source>
</reference>
<dbReference type="InterPro" id="IPR036513">
    <property type="entry name" value="STAS_dom_sf"/>
</dbReference>
<dbReference type="AlphaFoldDB" id="A0A1M6ARI5"/>
<dbReference type="InterPro" id="IPR002645">
    <property type="entry name" value="STAS_dom"/>
</dbReference>
<dbReference type="EMBL" id="FQZM01000003">
    <property type="protein sequence ID" value="SHI39082.1"/>
    <property type="molecule type" value="Genomic_DNA"/>
</dbReference>
<sequence>MDTRKLHIPIPFELEINTINKINLEALWKASTSPINEIIFDFSRVEFVRPSGLVAIVALMKFSKHLKIADRYYLRESKNYEVRQYLKRMGFYDQFGIIRENPAPKTKSNFSLCELREVISESEADKVTEQLANIIKEQMQPERNMINAISHTLGEVINNVFHHSNSPVNGFVCAQTYKSLKKVEIAIADCGIGIKESLWGNPMYRFILDDFEAIKTALGKKVTSKPLENAGEGLFVCQRFIKENSGQMDIISGNAHYTLLNDEVFNKKHQYWQGTIVSLVFNIDKPIDPKKIFDSEFPIDAEFDDLF</sequence>
<dbReference type="RefSeq" id="WP_072866933.1">
    <property type="nucleotide sequence ID" value="NZ_FQZM01000003.1"/>
</dbReference>
<organism evidence="2 3">
    <name type="scientific">Desulfofundulus thermosubterraneus DSM 16057</name>
    <dbReference type="NCBI Taxonomy" id="1121432"/>
    <lineage>
        <taxon>Bacteria</taxon>
        <taxon>Bacillati</taxon>
        <taxon>Bacillota</taxon>
        <taxon>Clostridia</taxon>
        <taxon>Eubacteriales</taxon>
        <taxon>Peptococcaceae</taxon>
        <taxon>Desulfofundulus</taxon>
    </lineage>
</organism>
<dbReference type="OrthoDB" id="3194831at2"/>